<gene>
    <name evidence="1" type="ordered locus">Pcar_3400</name>
</gene>
<sequence>MKFILYQGSGSFGILNSWPHIGHFTIPSCILVPVVAQPARMRAATSNPNRTLTRFITISPSSSSCLRWKVFGLLKRQTIQLRRIIIPRFEYFFLKKPQLPMI</sequence>
<accession>Q0C6C4</accession>
<reference evidence="2" key="1">
    <citation type="submission" date="2005-10" db="EMBL/GenBank/DDBJ databases">
        <title>Complete sequence of Pelobacter carbinolicus DSM 2380.</title>
        <authorList>
            <person name="Copeland A."/>
            <person name="Lucas S."/>
            <person name="Lapidus A."/>
            <person name="Barry K."/>
            <person name="Detter J.C."/>
            <person name="Glavina T."/>
            <person name="Hammon N."/>
            <person name="Israni S."/>
            <person name="Pitluck S."/>
            <person name="Chertkov O."/>
            <person name="Schmutz J."/>
            <person name="Larimer F."/>
            <person name="Land M."/>
            <person name="Kyrpides N."/>
            <person name="Ivanova N."/>
            <person name="Richardson P."/>
        </authorList>
    </citation>
    <scope>NUCLEOTIDE SEQUENCE [LARGE SCALE GENOMIC DNA]</scope>
    <source>
        <strain evidence="2">DSM 2380 / NBRC 103641 / GraBd1</strain>
    </source>
</reference>
<dbReference type="AlphaFoldDB" id="Q0C6C4"/>
<proteinExistence type="predicted"/>
<evidence type="ECO:0000313" key="2">
    <source>
        <dbReference type="Proteomes" id="UP000002534"/>
    </source>
</evidence>
<dbReference type="HOGENOM" id="CLU_2274696_0_0_7"/>
<protein>
    <submittedName>
        <fullName evidence="1">Uncharacterized protein</fullName>
    </submittedName>
</protein>
<dbReference type="Proteomes" id="UP000002534">
    <property type="component" value="Chromosome"/>
</dbReference>
<evidence type="ECO:0000313" key="1">
    <source>
        <dbReference type="EMBL" id="ABI82014.2"/>
    </source>
</evidence>
<reference evidence="1 2" key="2">
    <citation type="journal article" date="2012" name="BMC Genomics">
        <title>The genome of Pelobacter carbinolicus reveals surprising metabolic capabilities and physiological features.</title>
        <authorList>
            <person name="Aklujkar M."/>
            <person name="Haveman S.A."/>
            <person name="Didonato R.Jr."/>
            <person name="Chertkov O."/>
            <person name="Han C.S."/>
            <person name="Land M.L."/>
            <person name="Brown P."/>
            <person name="Lovley D.R."/>
        </authorList>
    </citation>
    <scope>NUCLEOTIDE SEQUENCE [LARGE SCALE GENOMIC DNA]</scope>
    <source>
        <strain evidence="2">DSM 2380 / NBRC 103641 / GraBd1</strain>
    </source>
</reference>
<organism evidence="1 2">
    <name type="scientific">Syntrophotalea carbinolica (strain DSM 2380 / NBRC 103641 / GraBd1)</name>
    <name type="common">Pelobacter carbinolicus</name>
    <dbReference type="NCBI Taxonomy" id="338963"/>
    <lineage>
        <taxon>Bacteria</taxon>
        <taxon>Pseudomonadati</taxon>
        <taxon>Thermodesulfobacteriota</taxon>
        <taxon>Desulfuromonadia</taxon>
        <taxon>Desulfuromonadales</taxon>
        <taxon>Syntrophotaleaceae</taxon>
        <taxon>Syntrophotalea</taxon>
    </lineage>
</organism>
<dbReference type="EMBL" id="CP000142">
    <property type="protein sequence ID" value="ABI82014.2"/>
    <property type="molecule type" value="Genomic_DNA"/>
</dbReference>
<name>Q0C6C4_SYNC1</name>
<keyword evidence="2" id="KW-1185">Reference proteome</keyword>
<dbReference type="KEGG" id="pca:Pcar_3400"/>